<dbReference type="PANTHER" id="PTHR21666:SF289">
    <property type="entry name" value="L-ALA--D-GLU ENDOPEPTIDASE"/>
    <property type="match status" value="1"/>
</dbReference>
<sequence>MISIRREAAAHRAKEADRLGLRQRASARPRRWRTRASVSALALVLLTSTSAPSAASWKVEVAYAPIRETAADVAPSTFGSPVSPLVVVRPFDPPPTPYGRGHRGVDLGITPGASIHAAGAGVVRHAGPVAGRSVVSIQHRSGLITTYEPVQPVVTVGSAVRRGETIGNGMAGHPGCPAEACVHWGARSQSVYLDPLTLLGLRHLRLLPW</sequence>
<dbReference type="KEGG" id="ahm:TL08_08865"/>
<dbReference type="AlphaFoldDB" id="A0AAC9HNU5"/>
<keyword evidence="4" id="KW-1185">Reference proteome</keyword>
<proteinExistence type="predicted"/>
<evidence type="ECO:0000313" key="4">
    <source>
        <dbReference type="Proteomes" id="UP000095210"/>
    </source>
</evidence>
<evidence type="ECO:0000259" key="2">
    <source>
        <dbReference type="Pfam" id="PF01551"/>
    </source>
</evidence>
<dbReference type="PANTHER" id="PTHR21666">
    <property type="entry name" value="PEPTIDASE-RELATED"/>
    <property type="match status" value="1"/>
</dbReference>
<dbReference type="Proteomes" id="UP000095210">
    <property type="component" value="Chromosome"/>
</dbReference>
<dbReference type="InterPro" id="IPR050570">
    <property type="entry name" value="Cell_wall_metabolism_enzyme"/>
</dbReference>
<dbReference type="CDD" id="cd12797">
    <property type="entry name" value="M23_peptidase"/>
    <property type="match status" value="1"/>
</dbReference>
<evidence type="ECO:0000256" key="1">
    <source>
        <dbReference type="ARBA" id="ARBA00022729"/>
    </source>
</evidence>
<organism evidence="3 4">
    <name type="scientific">Actinoalloteichus hymeniacidonis</name>
    <dbReference type="NCBI Taxonomy" id="340345"/>
    <lineage>
        <taxon>Bacteria</taxon>
        <taxon>Bacillati</taxon>
        <taxon>Actinomycetota</taxon>
        <taxon>Actinomycetes</taxon>
        <taxon>Pseudonocardiales</taxon>
        <taxon>Pseudonocardiaceae</taxon>
        <taxon>Actinoalloteichus</taxon>
    </lineage>
</organism>
<dbReference type="Pfam" id="PF01551">
    <property type="entry name" value="Peptidase_M23"/>
    <property type="match status" value="1"/>
</dbReference>
<keyword evidence="1" id="KW-0732">Signal</keyword>
<dbReference type="SUPFAM" id="SSF51261">
    <property type="entry name" value="Duplicated hybrid motif"/>
    <property type="match status" value="1"/>
</dbReference>
<dbReference type="EMBL" id="CP014859">
    <property type="protein sequence ID" value="AOS62588.1"/>
    <property type="molecule type" value="Genomic_DNA"/>
</dbReference>
<dbReference type="Gene3D" id="2.70.70.10">
    <property type="entry name" value="Glucose Permease (Domain IIA)"/>
    <property type="match status" value="1"/>
</dbReference>
<reference evidence="4" key="1">
    <citation type="submission" date="2016-03" db="EMBL/GenBank/DDBJ databases">
        <title>Complete genome sequence of the type strain Actinoalloteichus hymeniacidonis DSM 45092.</title>
        <authorList>
            <person name="Schaffert L."/>
            <person name="Albersmeier A."/>
            <person name="Winkler A."/>
            <person name="Kalinowski J."/>
            <person name="Zotchev S."/>
            <person name="Ruckert C."/>
        </authorList>
    </citation>
    <scope>NUCLEOTIDE SEQUENCE [LARGE SCALE GENOMIC DNA]</scope>
    <source>
        <strain evidence="4">HPA177(T) (DSM 45092(T))</strain>
    </source>
</reference>
<dbReference type="InterPro" id="IPR011055">
    <property type="entry name" value="Dup_hybrid_motif"/>
</dbReference>
<protein>
    <submittedName>
        <fullName evidence="3">Metalloendopeptidase-like membrane protein</fullName>
    </submittedName>
</protein>
<dbReference type="InterPro" id="IPR016047">
    <property type="entry name" value="M23ase_b-sheet_dom"/>
</dbReference>
<evidence type="ECO:0000313" key="3">
    <source>
        <dbReference type="EMBL" id="AOS62588.1"/>
    </source>
</evidence>
<dbReference type="GO" id="GO:0004222">
    <property type="term" value="F:metalloendopeptidase activity"/>
    <property type="evidence" value="ECO:0007669"/>
    <property type="project" value="TreeGrafter"/>
</dbReference>
<gene>
    <name evidence="3" type="ORF">TL08_08865</name>
</gene>
<feature type="domain" description="M23ase beta-sheet core" evidence="2">
    <location>
        <begin position="101"/>
        <end position="195"/>
    </location>
</feature>
<accession>A0AAC9HNU5</accession>
<name>A0AAC9HNU5_9PSEU</name>